<comment type="subcellular location">
    <subcellularLocation>
        <location evidence="1">Membrane</location>
        <topology evidence="1">Single-pass type I membrane protein</topology>
    </subcellularLocation>
</comment>
<comment type="caution">
    <text evidence="14">Lacks conserved residue(s) required for the propagation of feature annotation.</text>
</comment>
<dbReference type="FunFam" id="2.40.20.10:FF:000004">
    <property type="entry name" value="Hepatocyte growth factor"/>
    <property type="match status" value="1"/>
</dbReference>
<dbReference type="Gene3D" id="2.10.25.10">
    <property type="entry name" value="Laminin"/>
    <property type="match status" value="3"/>
</dbReference>
<dbReference type="Proteomes" id="UP000515135">
    <property type="component" value="Unplaced"/>
</dbReference>
<dbReference type="Gene3D" id="2.40.20.10">
    <property type="entry name" value="Plasminogen Kringle 4"/>
    <property type="match status" value="1"/>
</dbReference>
<dbReference type="GO" id="GO:0005886">
    <property type="term" value="C:plasma membrane"/>
    <property type="evidence" value="ECO:0007669"/>
    <property type="project" value="TreeGrafter"/>
</dbReference>
<dbReference type="PROSITE" id="PS50026">
    <property type="entry name" value="EGF_3"/>
    <property type="match status" value="3"/>
</dbReference>
<keyword evidence="7 18" id="KW-0732">Signal</keyword>
<feature type="domain" description="EGF-like" evidence="19">
    <location>
        <begin position="484"/>
        <end position="520"/>
    </location>
</feature>
<keyword evidence="10 17" id="KW-1133">Transmembrane helix</keyword>
<reference evidence="23" key="1">
    <citation type="submission" date="2025-08" db="UniProtKB">
        <authorList>
            <consortium name="RefSeq"/>
        </authorList>
    </citation>
    <scope>IDENTIFICATION</scope>
    <source>
        <tissue evidence="23">Gonad</tissue>
    </source>
</reference>
<dbReference type="GO" id="GO:0005509">
    <property type="term" value="F:calcium ion binding"/>
    <property type="evidence" value="ECO:0007669"/>
    <property type="project" value="InterPro"/>
</dbReference>
<dbReference type="FunFam" id="2.10.25.10:FF:000471">
    <property type="entry name" value="Protein lin-12"/>
    <property type="match status" value="1"/>
</dbReference>
<dbReference type="GO" id="GO:0045197">
    <property type="term" value="P:establishment or maintenance of epithelial cell apical/basal polarity"/>
    <property type="evidence" value="ECO:0007669"/>
    <property type="project" value="TreeGrafter"/>
</dbReference>
<dbReference type="KEGG" id="bbel:109470392"/>
<dbReference type="CDD" id="cd00037">
    <property type="entry name" value="CLECT"/>
    <property type="match status" value="2"/>
</dbReference>
<feature type="signal peptide" evidence="18">
    <location>
        <begin position="1"/>
        <end position="21"/>
    </location>
</feature>
<keyword evidence="11 17" id="KW-0472">Membrane</keyword>
<dbReference type="SMART" id="SM00130">
    <property type="entry name" value="KR"/>
    <property type="match status" value="1"/>
</dbReference>
<dbReference type="PROSITE" id="PS00021">
    <property type="entry name" value="KRINGLE_1"/>
    <property type="match status" value="1"/>
</dbReference>
<dbReference type="InterPro" id="IPR016186">
    <property type="entry name" value="C-type_lectin-like/link_sf"/>
</dbReference>
<dbReference type="PRINTS" id="PR00018">
    <property type="entry name" value="KRINGLE"/>
</dbReference>
<dbReference type="PANTHER" id="PTHR24049:SF22">
    <property type="entry name" value="DROSOPHILA CRUMBS HOMOLOG"/>
    <property type="match status" value="1"/>
</dbReference>
<dbReference type="InterPro" id="IPR000001">
    <property type="entry name" value="Kringle"/>
</dbReference>
<evidence type="ECO:0000256" key="5">
    <source>
        <dbReference type="ARBA" id="ARBA00022572"/>
    </source>
</evidence>
<dbReference type="InterPro" id="IPR038178">
    <property type="entry name" value="Kringle_sf"/>
</dbReference>
<dbReference type="SUPFAM" id="SSF57196">
    <property type="entry name" value="EGF/Laminin"/>
    <property type="match status" value="3"/>
</dbReference>
<dbReference type="SUPFAM" id="SSF57440">
    <property type="entry name" value="Kringle-like"/>
    <property type="match status" value="1"/>
</dbReference>
<dbReference type="CDD" id="cd00054">
    <property type="entry name" value="EGF_CA"/>
    <property type="match status" value="3"/>
</dbReference>
<keyword evidence="22" id="KW-1185">Reference proteome</keyword>
<dbReference type="InterPro" id="IPR013806">
    <property type="entry name" value="Kringle-like"/>
</dbReference>
<evidence type="ECO:0000256" key="6">
    <source>
        <dbReference type="ARBA" id="ARBA00022692"/>
    </source>
</evidence>
<accession>A0A6P4YKH3</accession>
<evidence type="ECO:0000259" key="21">
    <source>
        <dbReference type="PROSITE" id="PS50070"/>
    </source>
</evidence>
<dbReference type="AlphaFoldDB" id="A0A6P4YKH3"/>
<keyword evidence="12 14" id="KW-1015">Disulfide bond</keyword>
<dbReference type="SMART" id="SM00181">
    <property type="entry name" value="EGF"/>
    <property type="match status" value="3"/>
</dbReference>
<feature type="disulfide bond" evidence="14">
    <location>
        <begin position="434"/>
        <end position="443"/>
    </location>
</feature>
<keyword evidence="9" id="KW-0914">Notch signaling pathway</keyword>
<feature type="domain" description="EGF-like" evidence="19">
    <location>
        <begin position="446"/>
        <end position="482"/>
    </location>
</feature>
<dbReference type="GO" id="GO:0007219">
    <property type="term" value="P:Notch signaling pathway"/>
    <property type="evidence" value="ECO:0007669"/>
    <property type="project" value="UniProtKB-KW"/>
</dbReference>
<evidence type="ECO:0000256" key="7">
    <source>
        <dbReference type="ARBA" id="ARBA00022729"/>
    </source>
</evidence>
<evidence type="ECO:0000256" key="3">
    <source>
        <dbReference type="ARBA" id="ARBA00022473"/>
    </source>
</evidence>
<keyword evidence="6 17" id="KW-0812">Transmembrane</keyword>
<dbReference type="Pfam" id="PF07645">
    <property type="entry name" value="EGF_CA"/>
    <property type="match status" value="1"/>
</dbReference>
<organism evidence="22 23">
    <name type="scientific">Branchiostoma belcheri</name>
    <name type="common">Amphioxus</name>
    <dbReference type="NCBI Taxonomy" id="7741"/>
    <lineage>
        <taxon>Eukaryota</taxon>
        <taxon>Metazoa</taxon>
        <taxon>Chordata</taxon>
        <taxon>Cephalochordata</taxon>
        <taxon>Leptocardii</taxon>
        <taxon>Amphioxiformes</taxon>
        <taxon>Branchiostomatidae</taxon>
        <taxon>Branchiostoma</taxon>
    </lineage>
</organism>
<dbReference type="GeneID" id="109470392"/>
<dbReference type="CDD" id="cd00108">
    <property type="entry name" value="KR"/>
    <property type="match status" value="1"/>
</dbReference>
<evidence type="ECO:0000256" key="11">
    <source>
        <dbReference type="ARBA" id="ARBA00023136"/>
    </source>
</evidence>
<evidence type="ECO:0000256" key="16">
    <source>
        <dbReference type="SAM" id="MobiDB-lite"/>
    </source>
</evidence>
<dbReference type="PROSITE" id="PS00010">
    <property type="entry name" value="ASX_HYDROXYL"/>
    <property type="match status" value="3"/>
</dbReference>
<dbReference type="GO" id="GO:0007157">
    <property type="term" value="P:heterophilic cell-cell adhesion via plasma membrane cell adhesion molecules"/>
    <property type="evidence" value="ECO:0007669"/>
    <property type="project" value="TreeGrafter"/>
</dbReference>
<name>A0A6P4YKH3_BRABE</name>
<dbReference type="SMART" id="SM00179">
    <property type="entry name" value="EGF_CA"/>
    <property type="match status" value="4"/>
</dbReference>
<evidence type="ECO:0000256" key="15">
    <source>
        <dbReference type="PROSITE-ProRule" id="PRU00121"/>
    </source>
</evidence>
<sequence>MSIGVYAILAGFILTTNQVHGAFLPADCEYTVTNGGDYRGNVSVTGSGLSCQPWDAQSPHRHVYTPATFPTAGLDHNFCRNPDGKSRPWCYTTDPSVRFEYCNVSLCEFQFHQYNGYFYKYVTDPQLGFYAADDHCQTEGGFLASAHSAEENDFIWTVAGPTGGWIGLTVTNTRVLAWQDSTPVDYTQFHPGEPRYSYGIACTTLWRNKDGNWDDTLCGSRANFVCKKQFDKCSSGIVSCPDGFFCDNAPGEYSCYCNFATYRDGEVCKVFHFCPEGWAQLEDSCFKEFNQTRRSHAEAQAACAREGARLVAVTNSSTYRFLTNYTRTAEDVWIGLQYEPGHGAFQASDGVNMTTDPGWGLWDQGLWSQTTGCGYLVYDSENNVTIYTVNVSSCDVDRAYICETTLTQKDDCTPNPCVHAEGCEDQWAAYTCHCQTGWTGVRCDIDIDECLTSPCQNNAPCINNPGGFECDCPAGYSGPICLDDINECDSSPCQNDGLCVDMIDTYTCTCTEEFTGGHCQTSTGGTPGWVIALAVILPLIVLSALACIIIAALKRKKRRKGVSPAISRRSSEEERNNGNNGTGEK</sequence>
<evidence type="ECO:0000256" key="8">
    <source>
        <dbReference type="ARBA" id="ARBA00022737"/>
    </source>
</evidence>
<evidence type="ECO:0000259" key="19">
    <source>
        <dbReference type="PROSITE" id="PS50026"/>
    </source>
</evidence>
<feature type="disulfide bond" evidence="14">
    <location>
        <begin position="510"/>
        <end position="519"/>
    </location>
</feature>
<feature type="domain" description="EGF-like" evidence="19">
    <location>
        <begin position="408"/>
        <end position="444"/>
    </location>
</feature>
<dbReference type="PANTHER" id="PTHR24049">
    <property type="entry name" value="CRUMBS FAMILY MEMBER"/>
    <property type="match status" value="1"/>
</dbReference>
<keyword evidence="13" id="KW-0325">Glycoprotein</keyword>
<proteinExistence type="inferred from homology"/>
<dbReference type="RefSeq" id="XP_019624923.1">
    <property type="nucleotide sequence ID" value="XM_019769364.1"/>
</dbReference>
<gene>
    <name evidence="23" type="primary">LOC109470392</name>
</gene>
<dbReference type="InterPro" id="IPR000152">
    <property type="entry name" value="EGF-type_Asp/Asn_hydroxyl_site"/>
</dbReference>
<dbReference type="Pfam" id="PF00059">
    <property type="entry name" value="Lectin_C"/>
    <property type="match status" value="2"/>
</dbReference>
<dbReference type="OrthoDB" id="430340at2759"/>
<dbReference type="InterPro" id="IPR001881">
    <property type="entry name" value="EGF-like_Ca-bd_dom"/>
</dbReference>
<comment type="similarity">
    <text evidence="2">Belongs to the NOTCH family.</text>
</comment>
<evidence type="ECO:0000256" key="4">
    <source>
        <dbReference type="ARBA" id="ARBA00022536"/>
    </source>
</evidence>
<evidence type="ECO:0000256" key="2">
    <source>
        <dbReference type="ARBA" id="ARBA00005847"/>
    </source>
</evidence>
<keyword evidence="5 15" id="KW-0420">Kringle</keyword>
<evidence type="ECO:0000256" key="18">
    <source>
        <dbReference type="SAM" id="SignalP"/>
    </source>
</evidence>
<dbReference type="PROSITE" id="PS01186">
    <property type="entry name" value="EGF_2"/>
    <property type="match status" value="2"/>
</dbReference>
<keyword evidence="3" id="KW-0217">Developmental protein</keyword>
<evidence type="ECO:0000256" key="17">
    <source>
        <dbReference type="SAM" id="Phobius"/>
    </source>
</evidence>
<keyword evidence="4 14" id="KW-0245">EGF-like domain</keyword>
<dbReference type="PROSITE" id="PS50070">
    <property type="entry name" value="KRINGLE_2"/>
    <property type="match status" value="1"/>
</dbReference>
<evidence type="ECO:0000256" key="12">
    <source>
        <dbReference type="ARBA" id="ARBA00023157"/>
    </source>
</evidence>
<evidence type="ECO:0000256" key="1">
    <source>
        <dbReference type="ARBA" id="ARBA00004479"/>
    </source>
</evidence>
<evidence type="ECO:0000313" key="23">
    <source>
        <dbReference type="RefSeq" id="XP_019624923.1"/>
    </source>
</evidence>
<evidence type="ECO:0000256" key="14">
    <source>
        <dbReference type="PROSITE-ProRule" id="PRU00076"/>
    </source>
</evidence>
<feature type="region of interest" description="Disordered" evidence="16">
    <location>
        <begin position="560"/>
        <end position="585"/>
    </location>
</feature>
<dbReference type="SUPFAM" id="SSF56436">
    <property type="entry name" value="C-type lectin-like"/>
    <property type="match status" value="2"/>
</dbReference>
<feature type="disulfide bond" evidence="15">
    <location>
        <begin position="79"/>
        <end position="102"/>
    </location>
</feature>
<dbReference type="PROSITE" id="PS01187">
    <property type="entry name" value="EGF_CA"/>
    <property type="match status" value="1"/>
</dbReference>
<dbReference type="FunFam" id="2.10.25.10:FF:000117">
    <property type="entry name" value="Delta-like protein"/>
    <property type="match status" value="1"/>
</dbReference>
<evidence type="ECO:0000256" key="9">
    <source>
        <dbReference type="ARBA" id="ARBA00022976"/>
    </source>
</evidence>
<dbReference type="Pfam" id="PF00008">
    <property type="entry name" value="EGF"/>
    <property type="match status" value="1"/>
</dbReference>
<dbReference type="GO" id="GO:0032991">
    <property type="term" value="C:protein-containing complex"/>
    <property type="evidence" value="ECO:0007669"/>
    <property type="project" value="TreeGrafter"/>
</dbReference>
<dbReference type="InterPro" id="IPR018097">
    <property type="entry name" value="EGF_Ca-bd_CS"/>
</dbReference>
<feature type="domain" description="C-type lectin" evidence="20">
    <location>
        <begin position="281"/>
        <end position="403"/>
    </location>
</feature>
<evidence type="ECO:0000259" key="20">
    <source>
        <dbReference type="PROSITE" id="PS50041"/>
    </source>
</evidence>
<dbReference type="SMART" id="SM00034">
    <property type="entry name" value="CLECT"/>
    <property type="match status" value="2"/>
</dbReference>
<dbReference type="PROSITE" id="PS50041">
    <property type="entry name" value="C_TYPE_LECTIN_2"/>
    <property type="match status" value="2"/>
</dbReference>
<feature type="disulfide bond" evidence="14">
    <location>
        <begin position="472"/>
        <end position="481"/>
    </location>
</feature>
<evidence type="ECO:0000313" key="22">
    <source>
        <dbReference type="Proteomes" id="UP000515135"/>
    </source>
</evidence>
<feature type="domain" description="Kringle" evidence="21">
    <location>
        <begin position="29"/>
        <end position="107"/>
    </location>
</feature>
<dbReference type="InterPro" id="IPR016187">
    <property type="entry name" value="CTDL_fold"/>
</dbReference>
<dbReference type="InterPro" id="IPR049883">
    <property type="entry name" value="NOTCH1_EGF-like"/>
</dbReference>
<evidence type="ECO:0000256" key="13">
    <source>
        <dbReference type="ARBA" id="ARBA00023180"/>
    </source>
</evidence>
<protein>
    <submittedName>
        <fullName evidence="23">Fibropellin-1-like</fullName>
    </submittedName>
</protein>
<dbReference type="PROSITE" id="PS00022">
    <property type="entry name" value="EGF_1"/>
    <property type="match status" value="3"/>
</dbReference>
<dbReference type="Gene3D" id="3.10.100.10">
    <property type="entry name" value="Mannose-Binding Protein A, subunit A"/>
    <property type="match status" value="2"/>
</dbReference>
<feature type="domain" description="C-type lectin" evidence="20">
    <location>
        <begin position="114"/>
        <end position="227"/>
    </location>
</feature>
<feature type="chain" id="PRO_5027574084" evidence="18">
    <location>
        <begin position="22"/>
        <end position="585"/>
    </location>
</feature>
<feature type="transmembrane region" description="Helical" evidence="17">
    <location>
        <begin position="529"/>
        <end position="553"/>
    </location>
</feature>
<feature type="disulfide bond" evidence="15">
    <location>
        <begin position="51"/>
        <end position="90"/>
    </location>
</feature>
<keyword evidence="8" id="KW-0677">Repeat</keyword>
<dbReference type="InterPro" id="IPR001304">
    <property type="entry name" value="C-type_lectin-like"/>
</dbReference>
<dbReference type="InterPro" id="IPR018056">
    <property type="entry name" value="Kringle_CS"/>
</dbReference>
<dbReference type="Pfam" id="PF00051">
    <property type="entry name" value="Kringle"/>
    <property type="match status" value="1"/>
</dbReference>
<evidence type="ECO:0000256" key="10">
    <source>
        <dbReference type="ARBA" id="ARBA00022989"/>
    </source>
</evidence>
<dbReference type="InterPro" id="IPR051022">
    <property type="entry name" value="Notch_Cell-Fate_Det"/>
</dbReference>
<dbReference type="InterPro" id="IPR000742">
    <property type="entry name" value="EGF"/>
</dbReference>
<dbReference type="FunFam" id="2.10.25.10:FF:000146">
    <property type="entry name" value="Putative neurogenic locus notch"/>
    <property type="match status" value="1"/>
</dbReference>